<dbReference type="PANTHER" id="PTHR28004">
    <property type="entry name" value="ZGC:162816-RELATED"/>
    <property type="match status" value="1"/>
</dbReference>
<dbReference type="InterPro" id="IPR029066">
    <property type="entry name" value="PLP-binding_barrel"/>
</dbReference>
<gene>
    <name evidence="2" type="ORF">ORQ98_04385</name>
</gene>
<dbReference type="Pfam" id="PF01168">
    <property type="entry name" value="Ala_racemase_N"/>
    <property type="match status" value="1"/>
</dbReference>
<dbReference type="EC" id="5.1.1.1" evidence="2"/>
<comment type="caution">
    <text evidence="2">The sequence shown here is derived from an EMBL/GenBank/DDBJ whole genome shotgun (WGS) entry which is preliminary data.</text>
</comment>
<dbReference type="Gene3D" id="3.20.20.10">
    <property type="entry name" value="Alanine racemase"/>
    <property type="match status" value="1"/>
</dbReference>
<dbReference type="Proteomes" id="UP001528823">
    <property type="component" value="Unassembled WGS sequence"/>
</dbReference>
<feature type="domain" description="Alanine racemase N-terminal" evidence="1">
    <location>
        <begin position="48"/>
        <end position="286"/>
    </location>
</feature>
<evidence type="ECO:0000313" key="2">
    <source>
        <dbReference type="EMBL" id="MDE1461197.1"/>
    </source>
</evidence>
<evidence type="ECO:0000313" key="3">
    <source>
        <dbReference type="Proteomes" id="UP001528823"/>
    </source>
</evidence>
<protein>
    <submittedName>
        <fullName evidence="2">Alanine racemase</fullName>
        <ecNumber evidence="2">5.1.1.1</ecNumber>
    </submittedName>
</protein>
<dbReference type="GO" id="GO:0008784">
    <property type="term" value="F:alanine racemase activity"/>
    <property type="evidence" value="ECO:0007669"/>
    <property type="project" value="UniProtKB-EC"/>
</dbReference>
<dbReference type="RefSeq" id="WP_274687563.1">
    <property type="nucleotide sequence ID" value="NZ_JAPMOU010000003.1"/>
</dbReference>
<evidence type="ECO:0000259" key="1">
    <source>
        <dbReference type="Pfam" id="PF01168"/>
    </source>
</evidence>
<dbReference type="PANTHER" id="PTHR28004:SF2">
    <property type="entry name" value="D-SERINE DEHYDRATASE"/>
    <property type="match status" value="1"/>
</dbReference>
<proteinExistence type="predicted"/>
<dbReference type="SUPFAM" id="SSF51419">
    <property type="entry name" value="PLP-binding barrel"/>
    <property type="match status" value="1"/>
</dbReference>
<keyword evidence="3" id="KW-1185">Reference proteome</keyword>
<sequence length="421" mass="48392">MIAFIGIAILVWIIYRLTRDASQPHNYYFQRLNHVLREVGPARPLQFIDMDRLSDNAAVIKRHYPYPKQLRFVVKSLPCVPLLKWLLTTFQNDKLMIFDWHFLAKLLPQFPGVDFLFGKPMPVQALRQAVQQIQDNSPDALAQVQWLVDSHQRLLQYLAVAEEHSVRLRISIEIDVGMHRGGINNLASFRQVLSTIQQYSAYLQLSGLMGYDAHVAKVPHLWPVSAEAAMDKAHQKMLSQYRQYVHVLQVEFASLFHAALCFNSGGSPTYSLHKGNQVVNDVSLGSCLLQPTDFDLPHLVAHQPAWFIATPVLKKMSGLHIPFVEQLSNFIARYLPRWQHTYFIYGGYWRAQPCSPQGLYFNQLYGRSSNQEILTGSARTALEVDDYIFLRPSQSEAVMLEFPEVYIVRDSKVVEQWPILK</sequence>
<accession>A0ABT5U4A8</accession>
<dbReference type="InterPro" id="IPR001608">
    <property type="entry name" value="Ala_racemase_N"/>
</dbReference>
<keyword evidence="2" id="KW-0413">Isomerase</keyword>
<dbReference type="EMBL" id="JAPMOU010000003">
    <property type="protein sequence ID" value="MDE1461197.1"/>
    <property type="molecule type" value="Genomic_DNA"/>
</dbReference>
<reference evidence="2 3" key="1">
    <citation type="submission" date="2022-11" db="EMBL/GenBank/DDBJ databases">
        <title>Spartinivicinus poritis sp. nov., isolated from scleractinian coral Porites lutea.</title>
        <authorList>
            <person name="Zhang G."/>
            <person name="Cai L."/>
            <person name="Wei Q."/>
        </authorList>
    </citation>
    <scope>NUCLEOTIDE SEQUENCE [LARGE SCALE GENOMIC DNA]</scope>
    <source>
        <strain evidence="2 3">A2-2</strain>
    </source>
</reference>
<name>A0ABT5U4A8_9GAMM</name>
<organism evidence="2 3">
    <name type="scientific">Spartinivicinus poritis</name>
    <dbReference type="NCBI Taxonomy" id="2994640"/>
    <lineage>
        <taxon>Bacteria</taxon>
        <taxon>Pseudomonadati</taxon>
        <taxon>Pseudomonadota</taxon>
        <taxon>Gammaproteobacteria</taxon>
        <taxon>Oceanospirillales</taxon>
        <taxon>Zooshikellaceae</taxon>
        <taxon>Spartinivicinus</taxon>
    </lineage>
</organism>
<dbReference type="InterPro" id="IPR051466">
    <property type="entry name" value="D-amino_acid_metab_enzyme"/>
</dbReference>